<dbReference type="Gene3D" id="3.40.50.880">
    <property type="match status" value="1"/>
</dbReference>
<dbReference type="SUPFAM" id="SSF52317">
    <property type="entry name" value="Class I glutamine amidotransferase-like"/>
    <property type="match status" value="1"/>
</dbReference>
<dbReference type="InterPro" id="IPR017926">
    <property type="entry name" value="GATASE"/>
</dbReference>
<accession>A0ABQ2QTA5</accession>
<feature type="domain" description="Glutamine amidotransferase" evidence="1">
    <location>
        <begin position="34"/>
        <end position="170"/>
    </location>
</feature>
<dbReference type="RefSeq" id="WP_188958209.1">
    <property type="nucleotide sequence ID" value="NZ_BMQW01000010.1"/>
</dbReference>
<keyword evidence="3" id="KW-1185">Reference proteome</keyword>
<dbReference type="PROSITE" id="PS51273">
    <property type="entry name" value="GATASE_TYPE_1"/>
    <property type="match status" value="1"/>
</dbReference>
<dbReference type="PANTHER" id="PTHR42695">
    <property type="entry name" value="GLUTAMINE AMIDOTRANSFERASE YLR126C-RELATED"/>
    <property type="match status" value="1"/>
</dbReference>
<dbReference type="PANTHER" id="PTHR42695:SF5">
    <property type="entry name" value="GLUTAMINE AMIDOTRANSFERASE YLR126C-RELATED"/>
    <property type="match status" value="1"/>
</dbReference>
<evidence type="ECO:0000313" key="2">
    <source>
        <dbReference type="EMBL" id="GGP96560.1"/>
    </source>
</evidence>
<proteinExistence type="predicted"/>
<protein>
    <submittedName>
        <fullName evidence="2">Amidotransferase</fullName>
    </submittedName>
</protein>
<dbReference type="Pfam" id="PF00117">
    <property type="entry name" value="GATase"/>
    <property type="match status" value="1"/>
</dbReference>
<organism evidence="2 3">
    <name type="scientific">Shewanella ulleungensis</name>
    <dbReference type="NCBI Taxonomy" id="2282699"/>
    <lineage>
        <taxon>Bacteria</taxon>
        <taxon>Pseudomonadati</taxon>
        <taxon>Pseudomonadota</taxon>
        <taxon>Gammaproteobacteria</taxon>
        <taxon>Alteromonadales</taxon>
        <taxon>Shewanellaceae</taxon>
        <taxon>Shewanella</taxon>
    </lineage>
</organism>
<dbReference type="Proteomes" id="UP000654004">
    <property type="component" value="Unassembled WGS sequence"/>
</dbReference>
<evidence type="ECO:0000259" key="1">
    <source>
        <dbReference type="Pfam" id="PF00117"/>
    </source>
</evidence>
<dbReference type="InterPro" id="IPR029062">
    <property type="entry name" value="Class_I_gatase-like"/>
</dbReference>
<sequence length="219" mass="24672">MSHGTLAVFQHHPAEGVGRIGLWAQHHNIKLVCFYAPDDLPKSLVDYDGLIVLGGPMNVADNPAWMQTEVKLIQQALTLRRPILAICLGAQLLATQLGGQVIEMPAPELGWQDIRFNDASVLTVPQWHEQAIALPQHIAILAASAQCPVQMYRHQQAIGLQFHPEWDNKQIAKLLEYFADECPFSNDLQPNTLHNEQQTQLEQFLFTILEQQFKLDEPC</sequence>
<name>A0ABQ2QTA5_9GAMM</name>
<dbReference type="EMBL" id="BMQW01000010">
    <property type="protein sequence ID" value="GGP96560.1"/>
    <property type="molecule type" value="Genomic_DNA"/>
</dbReference>
<reference evidence="3" key="1">
    <citation type="journal article" date="2019" name="Int. J. Syst. Evol. Microbiol.">
        <title>The Global Catalogue of Microorganisms (GCM) 10K type strain sequencing project: providing services to taxonomists for standard genome sequencing and annotation.</title>
        <authorList>
            <consortium name="The Broad Institute Genomics Platform"/>
            <consortium name="The Broad Institute Genome Sequencing Center for Infectious Disease"/>
            <person name="Wu L."/>
            <person name="Ma J."/>
        </authorList>
    </citation>
    <scope>NUCLEOTIDE SEQUENCE [LARGE SCALE GENOMIC DNA]</scope>
    <source>
        <strain evidence="3">JCM 32305</strain>
    </source>
</reference>
<dbReference type="InterPro" id="IPR044992">
    <property type="entry name" value="ChyE-like"/>
</dbReference>
<dbReference type="CDD" id="cd01741">
    <property type="entry name" value="GATase1_1"/>
    <property type="match status" value="1"/>
</dbReference>
<gene>
    <name evidence="2" type="ORF">GCM10009410_33190</name>
</gene>
<comment type="caution">
    <text evidence="2">The sequence shown here is derived from an EMBL/GenBank/DDBJ whole genome shotgun (WGS) entry which is preliminary data.</text>
</comment>
<evidence type="ECO:0000313" key="3">
    <source>
        <dbReference type="Proteomes" id="UP000654004"/>
    </source>
</evidence>